<comment type="subcellular location">
    <subcellularLocation>
        <location evidence="1">Cell projection</location>
        <location evidence="1">Cilium</location>
    </subcellularLocation>
    <subcellularLocation>
        <location evidence="2">Cytoplasm</location>
        <location evidence="2">Cytoskeleton</location>
    </subcellularLocation>
</comment>
<dbReference type="OMA" id="YLALWDD"/>
<accession>A0A0M9G0F4</accession>
<feature type="domain" description="DM10" evidence="10">
    <location>
        <begin position="456"/>
        <end position="560"/>
    </location>
</feature>
<evidence type="ECO:0000256" key="4">
    <source>
        <dbReference type="ARBA" id="ARBA00022737"/>
    </source>
</evidence>
<organism evidence="11 12">
    <name type="scientific">Leptomonas pyrrhocoris</name>
    <name type="common">Firebug parasite</name>
    <dbReference type="NCBI Taxonomy" id="157538"/>
    <lineage>
        <taxon>Eukaryota</taxon>
        <taxon>Discoba</taxon>
        <taxon>Euglenozoa</taxon>
        <taxon>Kinetoplastea</taxon>
        <taxon>Metakinetoplastina</taxon>
        <taxon>Trypanosomatida</taxon>
        <taxon>Trypanosomatidae</taxon>
        <taxon>Leishmaniinae</taxon>
        <taxon>Leptomonas</taxon>
    </lineage>
</organism>
<dbReference type="SUPFAM" id="SSF47473">
    <property type="entry name" value="EF-hand"/>
    <property type="match status" value="1"/>
</dbReference>
<evidence type="ECO:0000256" key="2">
    <source>
        <dbReference type="ARBA" id="ARBA00004245"/>
    </source>
</evidence>
<evidence type="ECO:0000313" key="12">
    <source>
        <dbReference type="Proteomes" id="UP000037923"/>
    </source>
</evidence>
<dbReference type="InterPro" id="IPR006602">
    <property type="entry name" value="DM10_dom"/>
</dbReference>
<dbReference type="InterPro" id="IPR040193">
    <property type="entry name" value="EFHC1/EFHC2/EFHB"/>
</dbReference>
<protein>
    <recommendedName>
        <fullName evidence="8">EF-hand domain-containing family member C2</fullName>
    </recommendedName>
</protein>
<keyword evidence="12" id="KW-1185">Reference proteome</keyword>
<evidence type="ECO:0000256" key="6">
    <source>
        <dbReference type="ARBA" id="ARBA00023273"/>
    </source>
</evidence>
<dbReference type="GO" id="GO:0005856">
    <property type="term" value="C:cytoskeleton"/>
    <property type="evidence" value="ECO:0007669"/>
    <property type="project" value="UniProtKB-SubCell"/>
</dbReference>
<reference evidence="11 12" key="1">
    <citation type="submission" date="2015-07" db="EMBL/GenBank/DDBJ databases">
        <title>High-quality genome of monoxenous trypanosomatid Leptomonas pyrrhocoris.</title>
        <authorList>
            <person name="Flegontov P."/>
            <person name="Butenko A."/>
            <person name="Firsov S."/>
            <person name="Vlcek C."/>
            <person name="Logacheva M.D."/>
            <person name="Field M."/>
            <person name="Filatov D."/>
            <person name="Flegontova O."/>
            <person name="Gerasimov E."/>
            <person name="Jackson A.P."/>
            <person name="Kelly S."/>
            <person name="Opperdoes F."/>
            <person name="O'Reilly A."/>
            <person name="Votypka J."/>
            <person name="Yurchenko V."/>
            <person name="Lukes J."/>
        </authorList>
    </citation>
    <scope>NUCLEOTIDE SEQUENCE [LARGE SCALE GENOMIC DNA]</scope>
    <source>
        <strain evidence="11">H10</strain>
    </source>
</reference>
<proteinExistence type="predicted"/>
<keyword evidence="4" id="KW-0677">Repeat</keyword>
<dbReference type="InterPro" id="IPR011992">
    <property type="entry name" value="EF-hand-dom_pair"/>
</dbReference>
<dbReference type="GO" id="GO:0005929">
    <property type="term" value="C:cilium"/>
    <property type="evidence" value="ECO:0007669"/>
    <property type="project" value="UniProtKB-SubCell"/>
</dbReference>
<evidence type="ECO:0000259" key="10">
    <source>
        <dbReference type="PROSITE" id="PS51336"/>
    </source>
</evidence>
<dbReference type="Gene3D" id="1.10.238.10">
    <property type="entry name" value="EF-hand"/>
    <property type="match status" value="1"/>
</dbReference>
<evidence type="ECO:0000256" key="8">
    <source>
        <dbReference type="ARBA" id="ARBA00039880"/>
    </source>
</evidence>
<evidence type="ECO:0000313" key="11">
    <source>
        <dbReference type="EMBL" id="KPA79626.1"/>
    </source>
</evidence>
<keyword evidence="6" id="KW-0966">Cell projection</keyword>
<dbReference type="Gene3D" id="2.30.29.170">
    <property type="match status" value="3"/>
</dbReference>
<dbReference type="VEuPathDB" id="TriTrypDB:LpyrH10_10_1870"/>
<dbReference type="PANTHER" id="PTHR12086:SF11">
    <property type="entry name" value="EF-HAND DOMAIN-CONTAINING FAMILY MEMBER C2"/>
    <property type="match status" value="1"/>
</dbReference>
<gene>
    <name evidence="11" type="ORF">ABB37_05418</name>
</gene>
<dbReference type="EMBL" id="LGTL01000010">
    <property type="protein sequence ID" value="KPA79626.1"/>
    <property type="molecule type" value="Genomic_DNA"/>
</dbReference>
<feature type="region of interest" description="Disordered" evidence="9">
    <location>
        <begin position="1"/>
        <end position="30"/>
    </location>
</feature>
<evidence type="ECO:0000256" key="5">
    <source>
        <dbReference type="ARBA" id="ARBA00023212"/>
    </source>
</evidence>
<feature type="domain" description="DM10" evidence="10">
    <location>
        <begin position="101"/>
        <end position="208"/>
    </location>
</feature>
<evidence type="ECO:0000256" key="3">
    <source>
        <dbReference type="ARBA" id="ARBA00022490"/>
    </source>
</evidence>
<feature type="compositionally biased region" description="Polar residues" evidence="9">
    <location>
        <begin position="1"/>
        <end position="11"/>
    </location>
</feature>
<dbReference type="OrthoDB" id="10255210at2759"/>
<dbReference type="PANTHER" id="PTHR12086">
    <property type="entry name" value="EF-HAND DOMAIN C-TERMINAL CONTAINING PROTEIN"/>
    <property type="match status" value="1"/>
</dbReference>
<dbReference type="PROSITE" id="PS51336">
    <property type="entry name" value="DM10"/>
    <property type="match status" value="3"/>
</dbReference>
<keyword evidence="3" id="KW-0963">Cytoplasm</keyword>
<evidence type="ECO:0000256" key="1">
    <source>
        <dbReference type="ARBA" id="ARBA00004138"/>
    </source>
</evidence>
<dbReference type="Proteomes" id="UP000037923">
    <property type="component" value="Unassembled WGS sequence"/>
</dbReference>
<dbReference type="SMART" id="SM00676">
    <property type="entry name" value="DM10"/>
    <property type="match status" value="3"/>
</dbReference>
<sequence length="774" mass="88525">MKNSVARQQPVKTYDHAPQSENLPLTIGGNFHDDPINRNTLRKSHNLLLDRKVDHAPHTEYTYNGFSGDASRNATGAKNGVEDDKVWTGWFSEDFSKDDLDDFVVRMLGYFKETVPESNFEKERVVRVCVSFYTKDDSISIKQIGERNSGLREGTILSRRQVPKNAANPNAIYHLDDFHVGEAVTIYSQVYYIVDMDKRSRRYMQEVLRMEVPEGLPVPEDNFSRTAAAAATRSTKRLITSDDMDHKRAVEQQLTGIYTKHSTEDIAITKEFLKNSINAHLTYLALWDDRGNLSGDLHFCLLRVYLENNTIEIAENKSENCGRWGGPILVSRQRIPRPSADLSQSRYQQHTYGILMKNDFLCPEDLQVGETYMIYGKPFFVYDCDAFTRNYVKEKYDVEVKPAIDIAPFVKTEKKSSVFYPPPPNGFGSEKDTRTNWLSLTGKPAKPDHEKLQRETGRVMNFSAKLVNPIVPGDEEREFVISFYRETSEVEILEKPKRNSGMIGGRFLAKGVHRKNMPNGTTVLFTPDDFQVGRTVKIYERPFLLLAHDEGTQRILDGTDKEITENRIKYLILLLRQQLNLKFTHASEAFLALAPQGTFGYAQLKEFLRACSCNISDEESLLLMQNLFPGTSGVINYDDFLRIVDVSSESMDEASLTTRSIRNVDMTKSENMKVSATLSQAKQRRKQLRDLLQFKLIQRKGNVQEQFRLLSDHSANSRLNRETFRKSLNSVLQFNMSEADENTLVGLLFDGAEDEDGNITYKQFQEFVDSVDIN</sequence>
<name>A0A0M9G0F4_LEPPY</name>
<keyword evidence="5" id="KW-0206">Cytoskeleton</keyword>
<evidence type="ECO:0000256" key="7">
    <source>
        <dbReference type="ARBA" id="ARBA00035003"/>
    </source>
</evidence>
<dbReference type="AlphaFoldDB" id="A0A0M9G0F4"/>
<feature type="domain" description="DM10" evidence="10">
    <location>
        <begin position="277"/>
        <end position="396"/>
    </location>
</feature>
<comment type="caution">
    <text evidence="11">The sequence shown here is derived from an EMBL/GenBank/DDBJ whole genome shotgun (WGS) entry which is preliminary data.</text>
</comment>
<evidence type="ECO:0000256" key="9">
    <source>
        <dbReference type="SAM" id="MobiDB-lite"/>
    </source>
</evidence>
<dbReference type="GeneID" id="26905708"/>
<comment type="function">
    <text evidence="7">Microtubule inner protein (MIP) part of the dynein-decorated doublet microtubules (DMTs) in cilia axoneme, which is required for motile cilia beating.</text>
</comment>
<dbReference type="Pfam" id="PF06565">
    <property type="entry name" value="DM10_dom"/>
    <property type="match status" value="3"/>
</dbReference>
<dbReference type="RefSeq" id="XP_015658065.1">
    <property type="nucleotide sequence ID" value="XM_015803423.1"/>
</dbReference>